<sequence length="362" mass="41795">MPRVIFFETTNAAKAAEVATLFDRYGIKLVTKRPEHANLFARIREQSTLEALEGEDQGSLRRATRPPKMVNLERVLHRSTLIYEVFQSKEGTDKVGSFSHNVEGYLDLSRAKEGAFGFDSIFVVPGVDRTFHELKQAGFKQCARDHCVSDFIKEFLYRTQLGDWCWHPQEYKRPIELHRDPWAFFETNEYVNNPFAVQYGMVNLIKTVLNQGLFFRASENRRQNLYWFPGLNAGIPFTKKPKDPLHELIFFVHDMVHQAIPDLIYTGEADRISRFVYVTHRMLSEATTLVSADMYFADSVLRAGFKYDTIDNRRIYPLFKSMKSAGSFGDQKTLQDLLRANARFCLLGDSSGLKAFDPEKRN</sequence>
<evidence type="ECO:0000313" key="1">
    <source>
        <dbReference type="EMBL" id="CEM51866.1"/>
    </source>
</evidence>
<protein>
    <submittedName>
        <fullName evidence="1">Uncharacterized protein</fullName>
    </submittedName>
</protein>
<dbReference type="AlphaFoldDB" id="A0A0G4I4H2"/>
<dbReference type="EMBL" id="CDMZ01005076">
    <property type="protein sequence ID" value="CEM51866.1"/>
    <property type="molecule type" value="Genomic_DNA"/>
</dbReference>
<gene>
    <name evidence="1" type="ORF">Cvel_1800</name>
</gene>
<proteinExistence type="predicted"/>
<dbReference type="VEuPathDB" id="CryptoDB:Cvel_1800"/>
<accession>A0A0G4I4H2</accession>
<name>A0A0G4I4H2_9ALVE</name>
<reference evidence="1" key="1">
    <citation type="submission" date="2014-11" db="EMBL/GenBank/DDBJ databases">
        <authorList>
            <person name="Otto D Thomas"/>
            <person name="Naeem Raeece"/>
        </authorList>
    </citation>
    <scope>NUCLEOTIDE SEQUENCE</scope>
</reference>
<dbReference type="InterPro" id="IPR029001">
    <property type="entry name" value="ITPase-like_fam"/>
</dbReference>
<dbReference type="SUPFAM" id="SSF52972">
    <property type="entry name" value="ITPase-like"/>
    <property type="match status" value="1"/>
</dbReference>
<organism evidence="1">
    <name type="scientific">Chromera velia CCMP2878</name>
    <dbReference type="NCBI Taxonomy" id="1169474"/>
    <lineage>
        <taxon>Eukaryota</taxon>
        <taxon>Sar</taxon>
        <taxon>Alveolata</taxon>
        <taxon>Colpodellida</taxon>
        <taxon>Chromeraceae</taxon>
        <taxon>Chromera</taxon>
    </lineage>
</organism>